<organism evidence="12 13">
    <name type="scientific">Pendulispora albinea</name>
    <dbReference type="NCBI Taxonomy" id="2741071"/>
    <lineage>
        <taxon>Bacteria</taxon>
        <taxon>Pseudomonadati</taxon>
        <taxon>Myxococcota</taxon>
        <taxon>Myxococcia</taxon>
        <taxon>Myxococcales</taxon>
        <taxon>Sorangiineae</taxon>
        <taxon>Pendulisporaceae</taxon>
        <taxon>Pendulispora</taxon>
    </lineage>
</organism>
<dbReference type="PANTHER" id="PTHR11274:SF0">
    <property type="entry name" value="GENERAL TRANSCRIPTION AND DNA REPAIR FACTOR IIH HELICASE SUBUNIT XPB"/>
    <property type="match status" value="1"/>
</dbReference>
<feature type="domain" description="Helicase C-terminal" evidence="11">
    <location>
        <begin position="328"/>
        <end position="459"/>
    </location>
</feature>
<sequence length="459" mass="51213">MSLTFASGTLEIRGVPHDREASVPASVPVPGLAWDDRTMCYRAPAVAYADVVRWLVAAKIPYEDDARRYPTLDAGARVHREPRPFQSEALSAWRAQRGRGVVVLPTGAGKSHVALMAIDDKRRGSLVVAPTLDLVRQWIDVLQTTFGVHVGLVGGGDHDVQPLTVTTYDSLYLHAEHLGSRFGLIVFDECHHLPSAAYSLAARACLAPYRLGLTATPERADGREADLAELIGPVAYRRDIVELSGEYLAEYETERVSIELSPEEREEHDTERAIYRDFVQSHGIRMSHPSGWGEFIMMASQSASGRRALAAYRRQRELAFAPKAKLEYLEYLLFQHRQDRAILFTQDNATAYGIARRFLVPVLTHQTKVRERSAILKAFAEGTYHALATSKVLNEGVDVPDANVAVILSGSGSVREHVQRLGRILRKKGDKRAVLYELVTESTTETFTSERRREHSAYR</sequence>
<dbReference type="Pfam" id="PF16203">
    <property type="entry name" value="ERCC3_RAD25_C"/>
    <property type="match status" value="1"/>
</dbReference>
<dbReference type="Gene3D" id="3.40.1170.30">
    <property type="match status" value="1"/>
</dbReference>
<dbReference type="Pfam" id="PF18458">
    <property type="entry name" value="XPB_DRD"/>
    <property type="match status" value="1"/>
</dbReference>
<dbReference type="InterPro" id="IPR040699">
    <property type="entry name" value="XPB_DRD"/>
</dbReference>
<comment type="catalytic activity">
    <reaction evidence="9">
        <text>ATP + H2O = ADP + phosphate + H(+)</text>
        <dbReference type="Rhea" id="RHEA:13065"/>
        <dbReference type="ChEBI" id="CHEBI:15377"/>
        <dbReference type="ChEBI" id="CHEBI:15378"/>
        <dbReference type="ChEBI" id="CHEBI:30616"/>
        <dbReference type="ChEBI" id="CHEBI:43474"/>
        <dbReference type="ChEBI" id="CHEBI:456216"/>
        <dbReference type="EC" id="5.6.2.4"/>
    </reaction>
</comment>
<comment type="catalytic activity">
    <reaction evidence="7">
        <text>Couples ATP hydrolysis with the unwinding of duplex DNA by translocating in the 3'-5' direction.</text>
        <dbReference type="EC" id="5.6.2.4"/>
    </reaction>
</comment>
<keyword evidence="4 12" id="KW-0347">Helicase</keyword>
<evidence type="ECO:0000313" key="13">
    <source>
        <dbReference type="Proteomes" id="UP001370348"/>
    </source>
</evidence>
<evidence type="ECO:0000256" key="4">
    <source>
        <dbReference type="ARBA" id="ARBA00022806"/>
    </source>
</evidence>
<comment type="similarity">
    <text evidence="1">Belongs to the helicase family. RAD25/XPB subfamily.</text>
</comment>
<dbReference type="InterPro" id="IPR027417">
    <property type="entry name" value="P-loop_NTPase"/>
</dbReference>
<dbReference type="InterPro" id="IPR050615">
    <property type="entry name" value="ATP-dep_DNA_Helicase"/>
</dbReference>
<dbReference type="Pfam" id="PF04851">
    <property type="entry name" value="ResIII"/>
    <property type="match status" value="1"/>
</dbReference>
<dbReference type="PANTHER" id="PTHR11274">
    <property type="entry name" value="RAD25/XP-B DNA REPAIR HELICASE"/>
    <property type="match status" value="1"/>
</dbReference>
<evidence type="ECO:0000256" key="7">
    <source>
        <dbReference type="ARBA" id="ARBA00034617"/>
    </source>
</evidence>
<dbReference type="PROSITE" id="PS51192">
    <property type="entry name" value="HELICASE_ATP_BIND_1"/>
    <property type="match status" value="1"/>
</dbReference>
<evidence type="ECO:0000256" key="2">
    <source>
        <dbReference type="ARBA" id="ARBA00022741"/>
    </source>
</evidence>
<name>A0ABZ2M2R0_9BACT</name>
<dbReference type="GO" id="GO:0004386">
    <property type="term" value="F:helicase activity"/>
    <property type="evidence" value="ECO:0007669"/>
    <property type="project" value="UniProtKB-KW"/>
</dbReference>
<dbReference type="SUPFAM" id="SSF52540">
    <property type="entry name" value="P-loop containing nucleoside triphosphate hydrolases"/>
    <property type="match status" value="1"/>
</dbReference>
<evidence type="ECO:0000259" key="10">
    <source>
        <dbReference type="PROSITE" id="PS51192"/>
    </source>
</evidence>
<evidence type="ECO:0000256" key="5">
    <source>
        <dbReference type="ARBA" id="ARBA00022840"/>
    </source>
</evidence>
<dbReference type="EC" id="5.6.2.4" evidence="8"/>
<keyword evidence="2" id="KW-0547">Nucleotide-binding</keyword>
<dbReference type="InterPro" id="IPR014001">
    <property type="entry name" value="Helicase_ATP-bd"/>
</dbReference>
<dbReference type="InterPro" id="IPR001650">
    <property type="entry name" value="Helicase_C-like"/>
</dbReference>
<dbReference type="SMART" id="SM00487">
    <property type="entry name" value="DEXDc"/>
    <property type="match status" value="1"/>
</dbReference>
<accession>A0ABZ2M2R0</accession>
<keyword evidence="5" id="KW-0067">ATP-binding</keyword>
<gene>
    <name evidence="12" type="ORF">LZC94_09560</name>
</gene>
<protein>
    <recommendedName>
        <fullName evidence="8">DNA 3'-5' helicase</fullName>
        <ecNumber evidence="8">5.6.2.4</ecNumber>
    </recommendedName>
</protein>
<keyword evidence="6" id="KW-0413">Isomerase</keyword>
<dbReference type="EMBL" id="CP089984">
    <property type="protein sequence ID" value="WXB17511.1"/>
    <property type="molecule type" value="Genomic_DNA"/>
</dbReference>
<keyword evidence="13" id="KW-1185">Reference proteome</keyword>
<dbReference type="RefSeq" id="WP_394827145.1">
    <property type="nucleotide sequence ID" value="NZ_CP089984.1"/>
</dbReference>
<dbReference type="Gene3D" id="3.40.50.300">
    <property type="entry name" value="P-loop containing nucleotide triphosphate hydrolases"/>
    <property type="match status" value="2"/>
</dbReference>
<keyword evidence="3" id="KW-0378">Hydrolase</keyword>
<dbReference type="InterPro" id="IPR032438">
    <property type="entry name" value="ERCC3_RAD25_C"/>
</dbReference>
<evidence type="ECO:0000256" key="9">
    <source>
        <dbReference type="ARBA" id="ARBA00048988"/>
    </source>
</evidence>
<evidence type="ECO:0000256" key="3">
    <source>
        <dbReference type="ARBA" id="ARBA00022801"/>
    </source>
</evidence>
<dbReference type="PROSITE" id="PS51194">
    <property type="entry name" value="HELICASE_CTER"/>
    <property type="match status" value="1"/>
</dbReference>
<evidence type="ECO:0000256" key="6">
    <source>
        <dbReference type="ARBA" id="ARBA00023235"/>
    </source>
</evidence>
<evidence type="ECO:0000259" key="11">
    <source>
        <dbReference type="PROSITE" id="PS51194"/>
    </source>
</evidence>
<reference evidence="12 13" key="1">
    <citation type="submission" date="2021-12" db="EMBL/GenBank/DDBJ databases">
        <title>Discovery of the Pendulisporaceae a myxobacterial family with distinct sporulation behavior and unique specialized metabolism.</title>
        <authorList>
            <person name="Garcia R."/>
            <person name="Popoff A."/>
            <person name="Bader C.D."/>
            <person name="Loehr J."/>
            <person name="Walesch S."/>
            <person name="Walt C."/>
            <person name="Boldt J."/>
            <person name="Bunk B."/>
            <person name="Haeckl F.J.F.P.J."/>
            <person name="Gunesch A.P."/>
            <person name="Birkelbach J."/>
            <person name="Nuebel U."/>
            <person name="Pietschmann T."/>
            <person name="Bach T."/>
            <person name="Mueller R."/>
        </authorList>
    </citation>
    <scope>NUCLEOTIDE SEQUENCE [LARGE SCALE GENOMIC DNA]</scope>
    <source>
        <strain evidence="12 13">MSr11954</strain>
    </source>
</reference>
<proteinExistence type="inferred from homology"/>
<evidence type="ECO:0000313" key="12">
    <source>
        <dbReference type="EMBL" id="WXB17511.1"/>
    </source>
</evidence>
<dbReference type="SMART" id="SM00490">
    <property type="entry name" value="HELICc"/>
    <property type="match status" value="1"/>
</dbReference>
<dbReference type="CDD" id="cd17926">
    <property type="entry name" value="DEXHc_RE"/>
    <property type="match status" value="1"/>
</dbReference>
<evidence type="ECO:0000256" key="8">
    <source>
        <dbReference type="ARBA" id="ARBA00034808"/>
    </source>
</evidence>
<dbReference type="InterPro" id="IPR006935">
    <property type="entry name" value="Helicase/UvrB_N"/>
</dbReference>
<dbReference type="Proteomes" id="UP001370348">
    <property type="component" value="Chromosome"/>
</dbReference>
<evidence type="ECO:0000256" key="1">
    <source>
        <dbReference type="ARBA" id="ARBA00006637"/>
    </source>
</evidence>
<feature type="domain" description="Helicase ATP-binding" evidence="10">
    <location>
        <begin position="91"/>
        <end position="235"/>
    </location>
</feature>